<organism evidence="2 3">
    <name type="scientific">Microlunatus ginsengisoli</name>
    <dbReference type="NCBI Taxonomy" id="363863"/>
    <lineage>
        <taxon>Bacteria</taxon>
        <taxon>Bacillati</taxon>
        <taxon>Actinomycetota</taxon>
        <taxon>Actinomycetes</taxon>
        <taxon>Propionibacteriales</taxon>
        <taxon>Propionibacteriaceae</taxon>
        <taxon>Microlunatus</taxon>
    </lineage>
</organism>
<accession>A0ABP6ZF59</accession>
<comment type="caution">
    <text evidence="2">The sequence shown here is derived from an EMBL/GenBank/DDBJ whole genome shotgun (WGS) entry which is preliminary data.</text>
</comment>
<feature type="transmembrane region" description="Helical" evidence="1">
    <location>
        <begin position="7"/>
        <end position="28"/>
    </location>
</feature>
<dbReference type="EMBL" id="BAABAB010000002">
    <property type="protein sequence ID" value="GAA3604220.1"/>
    <property type="molecule type" value="Genomic_DNA"/>
</dbReference>
<gene>
    <name evidence="2" type="ORF">GCM10022236_02490</name>
</gene>
<keyword evidence="1" id="KW-1133">Transmembrane helix</keyword>
<name>A0ABP6ZF59_9ACTN</name>
<reference evidence="3" key="1">
    <citation type="journal article" date="2019" name="Int. J. Syst. Evol. Microbiol.">
        <title>The Global Catalogue of Microorganisms (GCM) 10K type strain sequencing project: providing services to taxonomists for standard genome sequencing and annotation.</title>
        <authorList>
            <consortium name="The Broad Institute Genomics Platform"/>
            <consortium name="The Broad Institute Genome Sequencing Center for Infectious Disease"/>
            <person name="Wu L."/>
            <person name="Ma J."/>
        </authorList>
    </citation>
    <scope>NUCLEOTIDE SEQUENCE [LARGE SCALE GENOMIC DNA]</scope>
    <source>
        <strain evidence="3">JCM 16929</strain>
    </source>
</reference>
<keyword evidence="1" id="KW-0472">Membrane</keyword>
<sequence>MLSELDLTNRLAGCSPVIVTGSFVSGLMVWRDLDVMALGGPRFSPTDVLAAIAGLVTLPGLVGFGYADERGPRSPTGETRDERYHVPMTYVRPTGTWRLDLTFWLHDPHQNVAAWHQQLRDSLTSQQRTDILNIKDVWHRRPDYPDTVSGFEIYTAVLDHGVRTPQQFQTWLAATAR</sequence>
<protein>
    <submittedName>
        <fullName evidence="2">Uncharacterized protein</fullName>
    </submittedName>
</protein>
<dbReference type="Proteomes" id="UP001501490">
    <property type="component" value="Unassembled WGS sequence"/>
</dbReference>
<evidence type="ECO:0000256" key="1">
    <source>
        <dbReference type="SAM" id="Phobius"/>
    </source>
</evidence>
<evidence type="ECO:0000313" key="2">
    <source>
        <dbReference type="EMBL" id="GAA3604220.1"/>
    </source>
</evidence>
<keyword evidence="1" id="KW-0812">Transmembrane</keyword>
<proteinExistence type="predicted"/>
<evidence type="ECO:0000313" key="3">
    <source>
        <dbReference type="Proteomes" id="UP001501490"/>
    </source>
</evidence>
<keyword evidence="3" id="KW-1185">Reference proteome</keyword>
<feature type="transmembrane region" description="Helical" evidence="1">
    <location>
        <begin position="48"/>
        <end position="67"/>
    </location>
</feature>